<evidence type="ECO:0000259" key="2">
    <source>
        <dbReference type="Pfam" id="PF02775"/>
    </source>
</evidence>
<dbReference type="GO" id="GO:0030976">
    <property type="term" value="F:thiamine pyrophosphate binding"/>
    <property type="evidence" value="ECO:0007669"/>
    <property type="project" value="InterPro"/>
</dbReference>
<reference evidence="3" key="1">
    <citation type="journal article" date="2015" name="Proc. Natl. Acad. Sci. U.S.A.">
        <title>Networks of energetic and metabolic interactions define dynamics in microbial communities.</title>
        <authorList>
            <person name="Embree M."/>
            <person name="Liu J.K."/>
            <person name="Al-Bassam M.M."/>
            <person name="Zengler K."/>
        </authorList>
    </citation>
    <scope>NUCLEOTIDE SEQUENCE</scope>
</reference>
<dbReference type="AlphaFoldDB" id="A0A0W8FNA9"/>
<accession>A0A0W8FNA9</accession>
<evidence type="ECO:0000313" key="3">
    <source>
        <dbReference type="EMBL" id="KUG22429.1"/>
    </source>
</evidence>
<evidence type="ECO:0000256" key="1">
    <source>
        <dbReference type="ARBA" id="ARBA00023002"/>
    </source>
</evidence>
<dbReference type="GO" id="GO:0019164">
    <property type="term" value="F:pyruvate synthase activity"/>
    <property type="evidence" value="ECO:0007669"/>
    <property type="project" value="UniProtKB-EC"/>
</dbReference>
<dbReference type="SUPFAM" id="SSF52518">
    <property type="entry name" value="Thiamin diphosphate-binding fold (THDP-binding)"/>
    <property type="match status" value="1"/>
</dbReference>
<feature type="domain" description="Thiamine pyrophosphate enzyme TPP-binding" evidence="2">
    <location>
        <begin position="54"/>
        <end position="222"/>
    </location>
</feature>
<dbReference type="EC" id="1.2.7.1" evidence="3"/>
<organism evidence="3">
    <name type="scientific">hydrocarbon metagenome</name>
    <dbReference type="NCBI Taxonomy" id="938273"/>
    <lineage>
        <taxon>unclassified sequences</taxon>
        <taxon>metagenomes</taxon>
        <taxon>ecological metagenomes</taxon>
    </lineage>
</organism>
<dbReference type="Pfam" id="PF02775">
    <property type="entry name" value="TPP_enzyme_C"/>
    <property type="match status" value="1"/>
</dbReference>
<proteinExistence type="predicted"/>
<sequence length="317" mass="34754">MSIVENFDLFAPRLINKKELLSPGHRACSGCAEVLAVRLMAKALGDNTVIASATGCMEIVSSMFPTTAWNVPWIHVAFENAASVASGIEAGIKALRKKGKIDDRYVKVVGMGGDGATMDIGFQALSGAMERGHDMIYVCFDNEAYMNTGIQRSSGTPMGASTTTAPAGKVSIGQKTWKKNMPEIMVAHAIPYVATACPSYPLDFIRKMEKAKSIKGPSYIHCFSVCPTGWRCPSHMAISMGRLAVETGVFPLYEVENGHYRLSPDMPKKLKPIKDYFKGQGRFRHLSAEDIDKIQEKVTTEFNKIKEKARFLKTGNE</sequence>
<name>A0A0W8FNA9_9ZZZZ</name>
<dbReference type="EMBL" id="LNQE01000969">
    <property type="protein sequence ID" value="KUG22429.1"/>
    <property type="molecule type" value="Genomic_DNA"/>
</dbReference>
<dbReference type="PANTHER" id="PTHR42897">
    <property type="entry name" value="PYRUVATE SYNTHASE SUBUNIT PORB"/>
    <property type="match status" value="1"/>
</dbReference>
<dbReference type="NCBIfam" id="NF008819">
    <property type="entry name" value="PRK11865.1"/>
    <property type="match status" value="1"/>
</dbReference>
<dbReference type="PANTHER" id="PTHR42897:SF2">
    <property type="entry name" value="PYRUVATE SYNTHASE SUBUNIT PORB"/>
    <property type="match status" value="1"/>
</dbReference>
<dbReference type="InterPro" id="IPR051479">
    <property type="entry name" value="PorB-like"/>
</dbReference>
<dbReference type="InterPro" id="IPR011766">
    <property type="entry name" value="TPP_enzyme_TPP-bd"/>
</dbReference>
<dbReference type="Gene3D" id="3.40.50.970">
    <property type="match status" value="2"/>
</dbReference>
<dbReference type="InterPro" id="IPR029061">
    <property type="entry name" value="THDP-binding"/>
</dbReference>
<gene>
    <name evidence="3" type="ORF">ASZ90_007792</name>
</gene>
<protein>
    <submittedName>
        <fullName evidence="3">Pyruvate:ferredoxin oxidoreductase, beta subunit</fullName>
        <ecNumber evidence="3">1.2.7.1</ecNumber>
    </submittedName>
</protein>
<keyword evidence="3" id="KW-0670">Pyruvate</keyword>
<keyword evidence="1 3" id="KW-0560">Oxidoreductase</keyword>
<dbReference type="CDD" id="cd03376">
    <property type="entry name" value="TPP_PFOR_porB_like"/>
    <property type="match status" value="1"/>
</dbReference>
<comment type="caution">
    <text evidence="3">The sequence shown here is derived from an EMBL/GenBank/DDBJ whole genome shotgun (WGS) entry which is preliminary data.</text>
</comment>